<organism evidence="2 3">
    <name type="scientific">Trichinella zimbabwensis</name>
    <dbReference type="NCBI Taxonomy" id="268475"/>
    <lineage>
        <taxon>Eukaryota</taxon>
        <taxon>Metazoa</taxon>
        <taxon>Ecdysozoa</taxon>
        <taxon>Nematoda</taxon>
        <taxon>Enoplea</taxon>
        <taxon>Dorylaimia</taxon>
        <taxon>Trichinellida</taxon>
        <taxon>Trichinellidae</taxon>
        <taxon>Trichinella</taxon>
    </lineage>
</organism>
<sequence length="59" mass="7257">MTRTSLRNQIAHRQWKTLNCQREQQINKKTFQNDNVAFVFHQLHFVTFPLCTFINYWVD</sequence>
<dbReference type="EMBL" id="JYDP01000019">
    <property type="protein sequence ID" value="KRZ15137.1"/>
    <property type="molecule type" value="Genomic_DNA"/>
</dbReference>
<accession>A0A0V1HXI8</accession>
<protein>
    <submittedName>
        <fullName evidence="2">Uncharacterized protein</fullName>
    </submittedName>
</protein>
<keyword evidence="1" id="KW-1133">Transmembrane helix</keyword>
<dbReference type="Proteomes" id="UP000055024">
    <property type="component" value="Unassembled WGS sequence"/>
</dbReference>
<gene>
    <name evidence="2" type="ORF">T11_10486</name>
</gene>
<keyword evidence="1" id="KW-0812">Transmembrane</keyword>
<proteinExistence type="predicted"/>
<reference evidence="2 3" key="1">
    <citation type="submission" date="2015-01" db="EMBL/GenBank/DDBJ databases">
        <title>Evolution of Trichinella species and genotypes.</title>
        <authorList>
            <person name="Korhonen P.K."/>
            <person name="Edoardo P."/>
            <person name="Giuseppe L.R."/>
            <person name="Gasser R.B."/>
        </authorList>
    </citation>
    <scope>NUCLEOTIDE SEQUENCE [LARGE SCALE GENOMIC DNA]</scope>
    <source>
        <strain evidence="2">ISS1029</strain>
    </source>
</reference>
<keyword evidence="1" id="KW-0472">Membrane</keyword>
<feature type="transmembrane region" description="Helical" evidence="1">
    <location>
        <begin position="36"/>
        <end position="58"/>
    </location>
</feature>
<evidence type="ECO:0000313" key="2">
    <source>
        <dbReference type="EMBL" id="KRZ15137.1"/>
    </source>
</evidence>
<evidence type="ECO:0000313" key="3">
    <source>
        <dbReference type="Proteomes" id="UP000055024"/>
    </source>
</evidence>
<evidence type="ECO:0000256" key="1">
    <source>
        <dbReference type="SAM" id="Phobius"/>
    </source>
</evidence>
<keyword evidence="3" id="KW-1185">Reference proteome</keyword>
<comment type="caution">
    <text evidence="2">The sequence shown here is derived from an EMBL/GenBank/DDBJ whole genome shotgun (WGS) entry which is preliminary data.</text>
</comment>
<dbReference type="AlphaFoldDB" id="A0A0V1HXI8"/>
<name>A0A0V1HXI8_9BILA</name>